<dbReference type="EnsemblPlants" id="EMT32374">
    <property type="protein sequence ID" value="EMT32374"/>
    <property type="gene ID" value="F775_24675"/>
</dbReference>
<sequence length="108" mass="12170">MAFVQSELNEDCLPIDHQVKQRIHGAQHNLRRSRYLTTKGVTSSSSHVLPEPDGAVRCKTGAKIKLPEFTDSPAFAWRLLIPPVWSLISLLVCLIAQQENDLLFLLSY</sequence>
<evidence type="ECO:0000313" key="1">
    <source>
        <dbReference type="EnsemblPlants" id="EMT32374"/>
    </source>
</evidence>
<name>M8CDB2_AEGTA</name>
<protein>
    <submittedName>
        <fullName evidence="1">Uncharacterized protein</fullName>
    </submittedName>
</protein>
<reference evidence="1" key="1">
    <citation type="submission" date="2015-06" db="UniProtKB">
        <authorList>
            <consortium name="EnsemblPlants"/>
        </authorList>
    </citation>
    <scope>IDENTIFICATION</scope>
</reference>
<proteinExistence type="predicted"/>
<accession>M8CDB2</accession>
<organism evidence="1">
    <name type="scientific">Aegilops tauschii</name>
    <name type="common">Tausch's goatgrass</name>
    <name type="synonym">Aegilops squarrosa</name>
    <dbReference type="NCBI Taxonomy" id="37682"/>
    <lineage>
        <taxon>Eukaryota</taxon>
        <taxon>Viridiplantae</taxon>
        <taxon>Streptophyta</taxon>
        <taxon>Embryophyta</taxon>
        <taxon>Tracheophyta</taxon>
        <taxon>Spermatophyta</taxon>
        <taxon>Magnoliopsida</taxon>
        <taxon>Liliopsida</taxon>
        <taxon>Poales</taxon>
        <taxon>Poaceae</taxon>
        <taxon>BOP clade</taxon>
        <taxon>Pooideae</taxon>
        <taxon>Triticodae</taxon>
        <taxon>Triticeae</taxon>
        <taxon>Triticinae</taxon>
        <taxon>Aegilops</taxon>
    </lineage>
</organism>
<dbReference type="AlphaFoldDB" id="M8CDB2"/>